<gene>
    <name evidence="3" type="ORF">CWI39_1247p0010</name>
</gene>
<dbReference type="PANTHER" id="PTHR12170">
    <property type="entry name" value="MACROPHAGE ERYTHROBLAST ATTACHER-RELATED"/>
    <property type="match status" value="1"/>
</dbReference>
<feature type="domain" description="CTLH/CRA C-terminal to LisH motif" evidence="2">
    <location>
        <begin position="109"/>
        <end position="268"/>
    </location>
</feature>
<evidence type="ECO:0000313" key="3">
    <source>
        <dbReference type="EMBL" id="TBU02044.1"/>
    </source>
</evidence>
<dbReference type="GO" id="GO:0043161">
    <property type="term" value="P:proteasome-mediated ubiquitin-dependent protein catabolic process"/>
    <property type="evidence" value="ECO:0007669"/>
    <property type="project" value="InterPro"/>
</dbReference>
<evidence type="ECO:0000256" key="1">
    <source>
        <dbReference type="SAM" id="Coils"/>
    </source>
</evidence>
<evidence type="ECO:0000313" key="4">
    <source>
        <dbReference type="Proteomes" id="UP000293045"/>
    </source>
</evidence>
<sequence>MDLSIIQKSKRQNLIRSTYKLIEKLFYIHTIKKISTEALNEKLEKLKTLLKSVNTQIEDLNSVIIQRQDTDKELYVLINEHLLYHGYFETSKKFVKEFEIEKYNDYSFFKEMYETKQEIYNGKFDKVLHFCKEYKTTLKNMTIPIKNEYLTTFIKLNIHQNKENHTEFNCSDIENMFRVQEYIELCKNCKYKEAMLYAKETFCKNTFLIKPFLPLLVCRDVSTLKDQISNNYDLLVYIYSKSLYKIHKLSFESRLTRLVECGLIATKTRFCEKNKNMKCPGCMPFLMDLAAKLPFYKREQSILLCKGLDVEMNDRNQPYMFDSGYVYSDLYISETGHLFICKVTGEICEKKPRRCYFV</sequence>
<dbReference type="GO" id="GO:0034657">
    <property type="term" value="C:GID complex"/>
    <property type="evidence" value="ECO:0007669"/>
    <property type="project" value="TreeGrafter"/>
</dbReference>
<organism evidence="3 4">
    <name type="scientific">Hamiltosporidium magnivora</name>
    <dbReference type="NCBI Taxonomy" id="148818"/>
    <lineage>
        <taxon>Eukaryota</taxon>
        <taxon>Fungi</taxon>
        <taxon>Fungi incertae sedis</taxon>
        <taxon>Microsporidia</taxon>
        <taxon>Dubosqiidae</taxon>
        <taxon>Hamiltosporidium</taxon>
    </lineage>
</organism>
<dbReference type="InterPro" id="IPR024964">
    <property type="entry name" value="CTLH/CRA"/>
</dbReference>
<reference evidence="3 4" key="1">
    <citation type="submission" date="2017-12" db="EMBL/GenBank/DDBJ databases">
        <authorList>
            <person name="Pombert J.-F."/>
            <person name="Haag K.L."/>
            <person name="Ebert D."/>
        </authorList>
    </citation>
    <scope>NUCLEOTIDE SEQUENCE [LARGE SCALE GENOMIC DNA]</scope>
    <source>
        <strain evidence="3">IL-BN-2</strain>
    </source>
</reference>
<dbReference type="VEuPathDB" id="MicrosporidiaDB:CWI36_0338p0020"/>
<protein>
    <recommendedName>
        <fullName evidence="2">CTLH/CRA C-terminal to LisH motif domain-containing protein</fullName>
    </recommendedName>
</protein>
<dbReference type="PANTHER" id="PTHR12170:SF2">
    <property type="entry name" value="E3 UBIQUITIN-PROTEIN TRANSFERASE MAEA"/>
    <property type="match status" value="1"/>
</dbReference>
<dbReference type="InterPro" id="IPR006594">
    <property type="entry name" value="LisH"/>
</dbReference>
<name>A0A4Q9L3L5_9MICR</name>
<keyword evidence="1" id="KW-0175">Coiled coil</keyword>
<dbReference type="EMBL" id="PIXR01001247">
    <property type="protein sequence ID" value="TBU02044.1"/>
    <property type="molecule type" value="Genomic_DNA"/>
</dbReference>
<dbReference type="VEuPathDB" id="MicrosporidiaDB:CWI39_1247p0010"/>
<feature type="coiled-coil region" evidence="1">
    <location>
        <begin position="36"/>
        <end position="63"/>
    </location>
</feature>
<accession>A0A4Q9L3L5</accession>
<dbReference type="InterPro" id="IPR045098">
    <property type="entry name" value="Fyv10_fam"/>
</dbReference>
<dbReference type="PROSITE" id="PS50896">
    <property type="entry name" value="LISH"/>
    <property type="match status" value="1"/>
</dbReference>
<evidence type="ECO:0000259" key="2">
    <source>
        <dbReference type="Pfam" id="PF10607"/>
    </source>
</evidence>
<proteinExistence type="predicted"/>
<dbReference type="Pfam" id="PF10607">
    <property type="entry name" value="CTLH"/>
    <property type="match status" value="1"/>
</dbReference>
<dbReference type="AlphaFoldDB" id="A0A4Q9L3L5"/>
<dbReference type="Proteomes" id="UP000293045">
    <property type="component" value="Unassembled WGS sequence"/>
</dbReference>
<comment type="caution">
    <text evidence="3">The sequence shown here is derived from an EMBL/GenBank/DDBJ whole genome shotgun (WGS) entry which is preliminary data.</text>
</comment>
<dbReference type="GO" id="GO:0005737">
    <property type="term" value="C:cytoplasm"/>
    <property type="evidence" value="ECO:0007669"/>
    <property type="project" value="TreeGrafter"/>
</dbReference>
<dbReference type="GO" id="GO:0004842">
    <property type="term" value="F:ubiquitin-protein transferase activity"/>
    <property type="evidence" value="ECO:0007669"/>
    <property type="project" value="InterPro"/>
</dbReference>
<dbReference type="GO" id="GO:0005634">
    <property type="term" value="C:nucleus"/>
    <property type="evidence" value="ECO:0007669"/>
    <property type="project" value="TreeGrafter"/>
</dbReference>